<name>A0ABT0R228_9MICO</name>
<keyword evidence="3" id="KW-1185">Reference proteome</keyword>
<dbReference type="PANTHER" id="PTHR35908">
    <property type="entry name" value="HYPOTHETICAL FUSION PROTEIN"/>
    <property type="match status" value="1"/>
</dbReference>
<dbReference type="Proteomes" id="UP001203761">
    <property type="component" value="Unassembled WGS sequence"/>
</dbReference>
<protein>
    <submittedName>
        <fullName evidence="2">VOC family protein</fullName>
    </submittedName>
</protein>
<dbReference type="InterPro" id="IPR037523">
    <property type="entry name" value="VOC_core"/>
</dbReference>
<sequence>MSRFPRLENTVVDTTDARAAAEFYRQLLGLQYRPGDEPPAEEADEADWLVLLTPAGQRILAFQQVEQLARTTWPDPAVPMQMHLCFTVDDHADLDAQKERAEALGATHLLHRTDEPREELYVMADLDGHPFCLYSQVTASEIQESEI</sequence>
<organism evidence="2 3">
    <name type="scientific">Brachybacterium equifaecis</name>
    <dbReference type="NCBI Taxonomy" id="2910770"/>
    <lineage>
        <taxon>Bacteria</taxon>
        <taxon>Bacillati</taxon>
        <taxon>Actinomycetota</taxon>
        <taxon>Actinomycetes</taxon>
        <taxon>Micrococcales</taxon>
        <taxon>Dermabacteraceae</taxon>
        <taxon>Brachybacterium</taxon>
    </lineage>
</organism>
<dbReference type="Gene3D" id="3.10.180.10">
    <property type="entry name" value="2,3-Dihydroxybiphenyl 1,2-Dioxygenase, domain 1"/>
    <property type="match status" value="1"/>
</dbReference>
<evidence type="ECO:0000313" key="2">
    <source>
        <dbReference type="EMBL" id="MCL6423990.1"/>
    </source>
</evidence>
<dbReference type="SUPFAM" id="SSF54593">
    <property type="entry name" value="Glyoxalase/Bleomycin resistance protein/Dihydroxybiphenyl dioxygenase"/>
    <property type="match status" value="1"/>
</dbReference>
<dbReference type="PANTHER" id="PTHR35908:SF1">
    <property type="entry name" value="CONSERVED PROTEIN"/>
    <property type="match status" value="1"/>
</dbReference>
<accession>A0ABT0R228</accession>
<dbReference type="EMBL" id="JAKNCJ010000007">
    <property type="protein sequence ID" value="MCL6423990.1"/>
    <property type="molecule type" value="Genomic_DNA"/>
</dbReference>
<proteinExistence type="predicted"/>
<feature type="domain" description="VOC" evidence="1">
    <location>
        <begin position="6"/>
        <end position="136"/>
    </location>
</feature>
<gene>
    <name evidence="2" type="ORF">Bequi_11465</name>
</gene>
<dbReference type="Pfam" id="PF18029">
    <property type="entry name" value="Glyoxalase_6"/>
    <property type="match status" value="1"/>
</dbReference>
<dbReference type="PROSITE" id="PS51819">
    <property type="entry name" value="VOC"/>
    <property type="match status" value="1"/>
</dbReference>
<evidence type="ECO:0000313" key="3">
    <source>
        <dbReference type="Proteomes" id="UP001203761"/>
    </source>
</evidence>
<evidence type="ECO:0000259" key="1">
    <source>
        <dbReference type="PROSITE" id="PS51819"/>
    </source>
</evidence>
<comment type="caution">
    <text evidence="2">The sequence shown here is derived from an EMBL/GenBank/DDBJ whole genome shotgun (WGS) entry which is preliminary data.</text>
</comment>
<reference evidence="2" key="1">
    <citation type="submission" date="2022-02" db="EMBL/GenBank/DDBJ databases">
        <authorList>
            <person name="Lee M."/>
            <person name="Kim S.-J."/>
            <person name="Jung M.-Y."/>
        </authorList>
    </citation>
    <scope>NUCLEOTIDE SEQUENCE</scope>
    <source>
        <strain evidence="2">JHP9</strain>
    </source>
</reference>
<dbReference type="CDD" id="cd06587">
    <property type="entry name" value="VOC"/>
    <property type="match status" value="1"/>
</dbReference>
<dbReference type="InterPro" id="IPR041581">
    <property type="entry name" value="Glyoxalase_6"/>
</dbReference>
<dbReference type="RefSeq" id="WP_249738073.1">
    <property type="nucleotide sequence ID" value="NZ_JAKNCJ010000007.1"/>
</dbReference>
<dbReference type="InterPro" id="IPR029068">
    <property type="entry name" value="Glyas_Bleomycin-R_OHBP_Dase"/>
</dbReference>